<name>A0A6D2JSZ9_9BRAS</name>
<evidence type="ECO:0000313" key="1">
    <source>
        <dbReference type="EMBL" id="CAA7043332.1"/>
    </source>
</evidence>
<reference evidence="1" key="1">
    <citation type="submission" date="2020-01" db="EMBL/GenBank/DDBJ databases">
        <authorList>
            <person name="Mishra B."/>
        </authorList>
    </citation>
    <scope>NUCLEOTIDE SEQUENCE [LARGE SCALE GENOMIC DNA]</scope>
</reference>
<dbReference type="Proteomes" id="UP000467841">
    <property type="component" value="Unassembled WGS sequence"/>
</dbReference>
<keyword evidence="2" id="KW-1185">Reference proteome</keyword>
<proteinExistence type="predicted"/>
<sequence>MEVALLAEILSPICLNQECSSCSLASSSMRRESGDTSAQWRLIVSTSCLLNSSVGQSLKTLARGGASSRFDELFGEVIGGMRVWKTERGGASSRFDELLGS</sequence>
<protein>
    <submittedName>
        <fullName evidence="1">Uncharacterized protein</fullName>
    </submittedName>
</protein>
<comment type="caution">
    <text evidence="1">The sequence shown here is derived from an EMBL/GenBank/DDBJ whole genome shotgun (WGS) entry which is preliminary data.</text>
</comment>
<dbReference type="AlphaFoldDB" id="A0A6D2JSZ9"/>
<evidence type="ECO:0000313" key="2">
    <source>
        <dbReference type="Proteomes" id="UP000467841"/>
    </source>
</evidence>
<gene>
    <name evidence="1" type="ORF">MERR_LOCUS30567</name>
</gene>
<accession>A0A6D2JSZ9</accession>
<dbReference type="EMBL" id="CACVBM020001275">
    <property type="protein sequence ID" value="CAA7043332.1"/>
    <property type="molecule type" value="Genomic_DNA"/>
</dbReference>
<organism evidence="1 2">
    <name type="scientific">Microthlaspi erraticum</name>
    <dbReference type="NCBI Taxonomy" id="1685480"/>
    <lineage>
        <taxon>Eukaryota</taxon>
        <taxon>Viridiplantae</taxon>
        <taxon>Streptophyta</taxon>
        <taxon>Embryophyta</taxon>
        <taxon>Tracheophyta</taxon>
        <taxon>Spermatophyta</taxon>
        <taxon>Magnoliopsida</taxon>
        <taxon>eudicotyledons</taxon>
        <taxon>Gunneridae</taxon>
        <taxon>Pentapetalae</taxon>
        <taxon>rosids</taxon>
        <taxon>malvids</taxon>
        <taxon>Brassicales</taxon>
        <taxon>Brassicaceae</taxon>
        <taxon>Coluteocarpeae</taxon>
        <taxon>Microthlaspi</taxon>
    </lineage>
</organism>